<sequence length="631" mass="70102">MSSTQKTAPPGTVLIAGGGPVGLFLAHTLSFYGIPSILFERNSDTTRWPKMDLTNARTMEMCRKLGLAEGLRKQGVPSHIDQDVLISTGLPAREAMARWALPGVDKCRAEIMACNDGHLPLEPYQRISQAVFERWLRGICEKDPLITLHYGHKVENCEETEDGAKLTVSTDAKTTVWSSEYVVGCDGGSSRVRRSLGLPLDGGPIPACAVLVHFKSRDLTRLHRQGRFWHIFVIGPSGSVEGALIAQDEIDTWTVHWFVPVDTDTDQYTSEQVVARALGGLHGDYPVEIDKVLVRSVWRPNIAVARQWTSPLGKVFLAGDSAHQNIPTGGYGMNMGIGDAFDLTWKLAAVLRKEAGPGLLQSYEPERRPVALRNVERSGVHFQVHMQLKDEILKDTSPQVACEEDSETGQALRDKIRLHYEAHDGENKDLGIEMDYRYASSIILSDKDTTTKEPSWEPRQYTPSTWPGARAPHVFLKDGKTPIYDLLGKWWTLLVFADSEEEPLGQDILAEAASAANMPLRVARLVGETHAAKLYERRLVLIRPDHHVAWRADKLNNKSVANDVVQTVAGWKSNGQQREKTNGVNEVNEVNGTDSTNGTIPRKPRESFTGTTTMQTQVNEFKMEKQGAFQK</sequence>
<keyword evidence="2" id="KW-0274">FAD</keyword>
<dbReference type="PANTHER" id="PTHR43004">
    <property type="entry name" value="TRK SYSTEM POTASSIUM UPTAKE PROTEIN"/>
    <property type="match status" value="1"/>
</dbReference>
<evidence type="ECO:0000313" key="8">
    <source>
        <dbReference type="Proteomes" id="UP001583186"/>
    </source>
</evidence>
<keyword evidence="5" id="KW-1133">Transmembrane helix</keyword>
<feature type="transmembrane region" description="Helical" evidence="5">
    <location>
        <begin position="12"/>
        <end position="34"/>
    </location>
</feature>
<dbReference type="Pfam" id="PF21274">
    <property type="entry name" value="Rng_hyd_C"/>
    <property type="match status" value="1"/>
</dbReference>
<keyword evidence="8" id="KW-1185">Reference proteome</keyword>
<dbReference type="InterPro" id="IPR036188">
    <property type="entry name" value="FAD/NAD-bd_sf"/>
</dbReference>
<evidence type="ECO:0000256" key="4">
    <source>
        <dbReference type="SAM" id="MobiDB-lite"/>
    </source>
</evidence>
<evidence type="ECO:0000256" key="3">
    <source>
        <dbReference type="ARBA" id="ARBA00023002"/>
    </source>
</evidence>
<evidence type="ECO:0000256" key="5">
    <source>
        <dbReference type="SAM" id="Phobius"/>
    </source>
</evidence>
<dbReference type="NCBIfam" id="NF004780">
    <property type="entry name" value="PRK06126.1"/>
    <property type="match status" value="1"/>
</dbReference>
<dbReference type="PRINTS" id="PR00420">
    <property type="entry name" value="RNGMNOXGNASE"/>
</dbReference>
<feature type="region of interest" description="Disordered" evidence="4">
    <location>
        <begin position="591"/>
        <end position="612"/>
    </location>
</feature>
<comment type="caution">
    <text evidence="7">The sequence shown here is derived from an EMBL/GenBank/DDBJ whole genome shotgun (WGS) entry which is preliminary data.</text>
</comment>
<proteinExistence type="predicted"/>
<keyword evidence="3" id="KW-0560">Oxidoreductase</keyword>
<accession>A0ABR3ZEC0</accession>
<protein>
    <recommendedName>
        <fullName evidence="6">FAD-binding domain-containing protein</fullName>
    </recommendedName>
</protein>
<dbReference type="Pfam" id="PF01494">
    <property type="entry name" value="FAD_binding_3"/>
    <property type="match status" value="1"/>
</dbReference>
<evidence type="ECO:0000313" key="7">
    <source>
        <dbReference type="EMBL" id="KAL1898527.1"/>
    </source>
</evidence>
<evidence type="ECO:0000256" key="2">
    <source>
        <dbReference type="ARBA" id="ARBA00022827"/>
    </source>
</evidence>
<feature type="domain" description="FAD-binding" evidence="6">
    <location>
        <begin position="12"/>
        <end position="378"/>
    </location>
</feature>
<keyword evidence="5" id="KW-0472">Membrane</keyword>
<keyword evidence="5" id="KW-0812">Transmembrane</keyword>
<dbReference type="Gene3D" id="3.50.50.60">
    <property type="entry name" value="FAD/NAD(P)-binding domain"/>
    <property type="match status" value="1"/>
</dbReference>
<dbReference type="EMBL" id="JAWCUI010000015">
    <property type="protein sequence ID" value="KAL1898527.1"/>
    <property type="molecule type" value="Genomic_DNA"/>
</dbReference>
<dbReference type="Gene3D" id="3.30.9.10">
    <property type="entry name" value="D-Amino Acid Oxidase, subunit A, domain 2"/>
    <property type="match status" value="1"/>
</dbReference>
<evidence type="ECO:0000259" key="6">
    <source>
        <dbReference type="Pfam" id="PF01494"/>
    </source>
</evidence>
<reference evidence="7 8" key="1">
    <citation type="journal article" date="2024" name="IMA Fungus">
        <title>IMA Genome - F19 : A genome assembly and annotation guide to empower mycologists, including annotated draft genome sequences of Ceratocystis pirilliformis, Diaporthe australafricana, Fusarium ophioides, Paecilomyces lecythidis, and Sporothrix stenoceras.</title>
        <authorList>
            <person name="Aylward J."/>
            <person name="Wilson A.M."/>
            <person name="Visagie C.M."/>
            <person name="Spraker J."/>
            <person name="Barnes I."/>
            <person name="Buitendag C."/>
            <person name="Ceriani C."/>
            <person name="Del Mar Angel L."/>
            <person name="du Plessis D."/>
            <person name="Fuchs T."/>
            <person name="Gasser K."/>
            <person name="Kramer D."/>
            <person name="Li W."/>
            <person name="Munsamy K."/>
            <person name="Piso A."/>
            <person name="Price J.L."/>
            <person name="Sonnekus B."/>
            <person name="Thomas C."/>
            <person name="van der Nest A."/>
            <person name="van Dijk A."/>
            <person name="van Heerden A."/>
            <person name="van Vuuren N."/>
            <person name="Yilmaz N."/>
            <person name="Duong T.A."/>
            <person name="van der Merwe N.A."/>
            <person name="Wingfield M.J."/>
            <person name="Wingfield B.D."/>
        </authorList>
    </citation>
    <scope>NUCLEOTIDE SEQUENCE [LARGE SCALE GENOMIC DNA]</scope>
    <source>
        <strain evidence="7 8">CMW 5346</strain>
    </source>
</reference>
<dbReference type="Gene3D" id="3.40.30.120">
    <property type="match status" value="1"/>
</dbReference>
<evidence type="ECO:0000256" key="1">
    <source>
        <dbReference type="ARBA" id="ARBA00022630"/>
    </source>
</evidence>
<dbReference type="Proteomes" id="UP001583186">
    <property type="component" value="Unassembled WGS sequence"/>
</dbReference>
<keyword evidence="1" id="KW-0285">Flavoprotein</keyword>
<dbReference type="InterPro" id="IPR002938">
    <property type="entry name" value="FAD-bd"/>
</dbReference>
<gene>
    <name evidence="7" type="ORF">Sste5346_003431</name>
</gene>
<dbReference type="PANTHER" id="PTHR43004:SF21">
    <property type="entry name" value="FAD-BINDING DOMAIN-CONTAINING PROTEIN-RELATED"/>
    <property type="match status" value="1"/>
</dbReference>
<name>A0ABR3ZEC0_9PEZI</name>
<dbReference type="SUPFAM" id="SSF51905">
    <property type="entry name" value="FAD/NAD(P)-binding domain"/>
    <property type="match status" value="1"/>
</dbReference>
<organism evidence="7 8">
    <name type="scientific">Sporothrix stenoceras</name>
    <dbReference type="NCBI Taxonomy" id="5173"/>
    <lineage>
        <taxon>Eukaryota</taxon>
        <taxon>Fungi</taxon>
        <taxon>Dikarya</taxon>
        <taxon>Ascomycota</taxon>
        <taxon>Pezizomycotina</taxon>
        <taxon>Sordariomycetes</taxon>
        <taxon>Sordariomycetidae</taxon>
        <taxon>Ophiostomatales</taxon>
        <taxon>Ophiostomataceae</taxon>
        <taxon>Sporothrix</taxon>
    </lineage>
</organism>
<dbReference type="InterPro" id="IPR050641">
    <property type="entry name" value="RIFMO-like"/>
</dbReference>